<evidence type="ECO:0000256" key="4">
    <source>
        <dbReference type="ARBA" id="ARBA00022801"/>
    </source>
</evidence>
<sequence length="389" mass="40946">MATRLVVSTFAILVLASCASGTSEPEPTEAETSSTTAISTTTSSTTSSVPPSPAEIALERVPEQQREQIASLMVVGVTDFDDALAKLNQGVGGIFIPSWADSGLLAEPGRDIAALREIIDRPFSVSIDYEGGRVQRHSEVLGERVSAQEMAATMTPEQVQNHARELGETLHQHGISINYAPVLDVDTIDLPIVGDRAFSTDPWEVGEYGAAFAAGLTEAGITPVYKHFPGHGQASGDTHEKLAVTPPLEQLYDHDLIPYTVALPKSPGAVMIGHMVVPGLGDGVTPSSLDPATYQLLRSGDYPGGEPFDGLTCTDDLSGMRAITDHYSLGQAVTAALQAGADQALFSSVTDLSHVIDVVDQAVSDGQVSTSQITQSAQRVQLQLLESGV</sequence>
<dbReference type="PROSITE" id="PS51257">
    <property type="entry name" value="PROKAR_LIPOPROTEIN"/>
    <property type="match status" value="1"/>
</dbReference>
<feature type="signal peptide" evidence="7">
    <location>
        <begin position="1"/>
        <end position="19"/>
    </location>
</feature>
<evidence type="ECO:0000256" key="5">
    <source>
        <dbReference type="ARBA" id="ARBA00023295"/>
    </source>
</evidence>
<dbReference type="OrthoDB" id="9805821at2"/>
<dbReference type="RefSeq" id="WP_123047107.1">
    <property type="nucleotide sequence ID" value="NZ_PTJO01000001.1"/>
</dbReference>
<keyword evidence="10" id="KW-1185">Reference proteome</keyword>
<keyword evidence="7" id="KW-0732">Signal</keyword>
<dbReference type="EC" id="3.2.1.52" evidence="3"/>
<dbReference type="PANTHER" id="PTHR30480">
    <property type="entry name" value="BETA-HEXOSAMINIDASE-RELATED"/>
    <property type="match status" value="1"/>
</dbReference>
<dbReference type="GO" id="GO:0009254">
    <property type="term" value="P:peptidoglycan turnover"/>
    <property type="evidence" value="ECO:0007669"/>
    <property type="project" value="TreeGrafter"/>
</dbReference>
<dbReference type="AlphaFoldDB" id="A0A3M8KA18"/>
<dbReference type="GO" id="GO:0004563">
    <property type="term" value="F:beta-N-acetylhexosaminidase activity"/>
    <property type="evidence" value="ECO:0007669"/>
    <property type="project" value="UniProtKB-EC"/>
</dbReference>
<dbReference type="PANTHER" id="PTHR30480:SF13">
    <property type="entry name" value="BETA-HEXOSAMINIDASE"/>
    <property type="match status" value="1"/>
</dbReference>
<dbReference type="GO" id="GO:0005975">
    <property type="term" value="P:carbohydrate metabolic process"/>
    <property type="evidence" value="ECO:0007669"/>
    <property type="project" value="InterPro"/>
</dbReference>
<feature type="chain" id="PRO_5039730196" description="beta-N-acetylhexosaminidase" evidence="7">
    <location>
        <begin position="20"/>
        <end position="389"/>
    </location>
</feature>
<protein>
    <recommendedName>
        <fullName evidence="3">beta-N-acetylhexosaminidase</fullName>
        <ecNumber evidence="3">3.2.1.52</ecNumber>
    </recommendedName>
</protein>
<evidence type="ECO:0000256" key="6">
    <source>
        <dbReference type="SAM" id="MobiDB-lite"/>
    </source>
</evidence>
<gene>
    <name evidence="9" type="ORF">C5L39_00940</name>
</gene>
<comment type="caution">
    <text evidence="9">The sequence shown here is derived from an EMBL/GenBank/DDBJ whole genome shotgun (WGS) entry which is preliminary data.</text>
</comment>
<evidence type="ECO:0000256" key="7">
    <source>
        <dbReference type="SAM" id="SignalP"/>
    </source>
</evidence>
<dbReference type="SUPFAM" id="SSF51445">
    <property type="entry name" value="(Trans)glycosidases"/>
    <property type="match status" value="1"/>
</dbReference>
<comment type="catalytic activity">
    <reaction evidence="1">
        <text>Hydrolysis of terminal non-reducing N-acetyl-D-hexosamine residues in N-acetyl-beta-D-hexosaminides.</text>
        <dbReference type="EC" id="3.2.1.52"/>
    </reaction>
</comment>
<evidence type="ECO:0000256" key="1">
    <source>
        <dbReference type="ARBA" id="ARBA00001231"/>
    </source>
</evidence>
<dbReference type="EMBL" id="PTJO01000001">
    <property type="protein sequence ID" value="RNE50063.1"/>
    <property type="molecule type" value="Genomic_DNA"/>
</dbReference>
<evidence type="ECO:0000256" key="2">
    <source>
        <dbReference type="ARBA" id="ARBA00005336"/>
    </source>
</evidence>
<proteinExistence type="inferred from homology"/>
<evidence type="ECO:0000259" key="8">
    <source>
        <dbReference type="Pfam" id="PF00933"/>
    </source>
</evidence>
<dbReference type="InterPro" id="IPR001764">
    <property type="entry name" value="Glyco_hydro_3_N"/>
</dbReference>
<evidence type="ECO:0000256" key="3">
    <source>
        <dbReference type="ARBA" id="ARBA00012663"/>
    </source>
</evidence>
<evidence type="ECO:0000313" key="10">
    <source>
        <dbReference type="Proteomes" id="UP000266975"/>
    </source>
</evidence>
<dbReference type="InterPro" id="IPR017853">
    <property type="entry name" value="GH"/>
</dbReference>
<dbReference type="InterPro" id="IPR050226">
    <property type="entry name" value="NagZ_Beta-hexosaminidase"/>
</dbReference>
<organism evidence="9 10">
    <name type="scientific">Corynebacterium alimapuense</name>
    <dbReference type="NCBI Taxonomy" id="1576874"/>
    <lineage>
        <taxon>Bacteria</taxon>
        <taxon>Bacillati</taxon>
        <taxon>Actinomycetota</taxon>
        <taxon>Actinomycetes</taxon>
        <taxon>Mycobacteriales</taxon>
        <taxon>Corynebacteriaceae</taxon>
        <taxon>Corynebacterium</taxon>
    </lineage>
</organism>
<dbReference type="Gene3D" id="3.20.20.300">
    <property type="entry name" value="Glycoside hydrolase, family 3, N-terminal domain"/>
    <property type="match status" value="1"/>
</dbReference>
<dbReference type="Proteomes" id="UP000266975">
    <property type="component" value="Unassembled WGS sequence"/>
</dbReference>
<dbReference type="Pfam" id="PF00933">
    <property type="entry name" value="Glyco_hydro_3"/>
    <property type="match status" value="1"/>
</dbReference>
<evidence type="ECO:0000313" key="9">
    <source>
        <dbReference type="EMBL" id="RNE50063.1"/>
    </source>
</evidence>
<reference evidence="9 10" key="1">
    <citation type="submission" date="2018-02" db="EMBL/GenBank/DDBJ databases">
        <title>Corynebacterium alimpuense sp. nov., a marine obligate actinomycete isolated from sediments of Valparaiso bay, Chile.</title>
        <authorList>
            <person name="Claverias F."/>
            <person name="Gonzales-Siles L."/>
            <person name="Salva-Serra F."/>
            <person name="Inganaes E."/>
            <person name="Molin K."/>
            <person name="Cumsille A."/>
            <person name="Undabarrena A."/>
            <person name="Couve E."/>
            <person name="Moore E.R.B."/>
            <person name="Gomila M."/>
            <person name="Camara B."/>
        </authorList>
    </citation>
    <scope>NUCLEOTIDE SEQUENCE [LARGE SCALE GENOMIC DNA]</scope>
    <source>
        <strain evidence="9 10">CCUG 69366</strain>
    </source>
</reference>
<feature type="region of interest" description="Disordered" evidence="6">
    <location>
        <begin position="21"/>
        <end position="53"/>
    </location>
</feature>
<keyword evidence="4" id="KW-0378">Hydrolase</keyword>
<accession>A0A3M8KA18</accession>
<dbReference type="InterPro" id="IPR036962">
    <property type="entry name" value="Glyco_hydro_3_N_sf"/>
</dbReference>
<comment type="similarity">
    <text evidence="2">Belongs to the glycosyl hydrolase 3 family.</text>
</comment>
<feature type="domain" description="Glycoside hydrolase family 3 N-terminal" evidence="8">
    <location>
        <begin position="66"/>
        <end position="381"/>
    </location>
</feature>
<keyword evidence="5" id="KW-0326">Glycosidase</keyword>
<feature type="compositionally biased region" description="Low complexity" evidence="6">
    <location>
        <begin position="21"/>
        <end position="49"/>
    </location>
</feature>
<name>A0A3M8KA18_9CORY</name>